<comment type="caution">
    <text evidence="12">The sequence shown here is derived from an EMBL/GenBank/DDBJ whole genome shotgun (WGS) entry which is preliminary data.</text>
</comment>
<evidence type="ECO:0000256" key="4">
    <source>
        <dbReference type="ARBA" id="ARBA00022475"/>
    </source>
</evidence>
<keyword evidence="4 10" id="KW-1003">Cell membrane</keyword>
<evidence type="ECO:0000256" key="2">
    <source>
        <dbReference type="ARBA" id="ARBA00006555"/>
    </source>
</evidence>
<keyword evidence="3 10" id="KW-0813">Transport</keyword>
<comment type="subcellular location">
    <subcellularLocation>
        <location evidence="1 10">Cell inner membrane</location>
        <topology evidence="1 10">Single-pass membrane protein</topology>
        <orientation evidence="1 10">Periplasmic side</orientation>
    </subcellularLocation>
</comment>
<evidence type="ECO:0000256" key="7">
    <source>
        <dbReference type="ARBA" id="ARBA00022927"/>
    </source>
</evidence>
<reference evidence="12 13" key="1">
    <citation type="submission" date="2006-02" db="EMBL/GenBank/DDBJ databases">
        <authorList>
            <person name="Pinhassi J."/>
            <person name="Pedros-Alio C."/>
            <person name="Ferriera S."/>
            <person name="Johnson J."/>
            <person name="Kravitz S."/>
            <person name="Halpern A."/>
            <person name="Remington K."/>
            <person name="Beeson K."/>
            <person name="Tran B."/>
            <person name="Rogers Y.-H."/>
            <person name="Friedman R."/>
            <person name="Venter J.C."/>
        </authorList>
    </citation>
    <scope>NUCLEOTIDE SEQUENCE [LARGE SCALE GENOMIC DNA]</scope>
    <source>
        <strain evidence="12 13">MED92</strain>
    </source>
</reference>
<protein>
    <recommendedName>
        <fullName evidence="10">Protein TonB</fullName>
    </recommendedName>
</protein>
<evidence type="ECO:0000256" key="9">
    <source>
        <dbReference type="ARBA" id="ARBA00023136"/>
    </source>
</evidence>
<evidence type="ECO:0000256" key="1">
    <source>
        <dbReference type="ARBA" id="ARBA00004383"/>
    </source>
</evidence>
<dbReference type="PROSITE" id="PS52015">
    <property type="entry name" value="TONB_CTD"/>
    <property type="match status" value="1"/>
</dbReference>
<keyword evidence="6" id="KW-0812">Transmembrane</keyword>
<gene>
    <name evidence="12" type="ORF">MED92_12009</name>
</gene>
<evidence type="ECO:0000313" key="13">
    <source>
        <dbReference type="Proteomes" id="UP000002171"/>
    </source>
</evidence>
<dbReference type="GO" id="GO:0030288">
    <property type="term" value="C:outer membrane-bounded periplasmic space"/>
    <property type="evidence" value="ECO:0007669"/>
    <property type="project" value="InterPro"/>
</dbReference>
<dbReference type="GO" id="GO:0055085">
    <property type="term" value="P:transmembrane transport"/>
    <property type="evidence" value="ECO:0007669"/>
    <property type="project" value="InterPro"/>
</dbReference>
<dbReference type="GO" id="GO:0015891">
    <property type="term" value="P:siderophore transport"/>
    <property type="evidence" value="ECO:0007669"/>
    <property type="project" value="InterPro"/>
</dbReference>
<keyword evidence="10" id="KW-0735">Signal-anchor</keyword>
<accession>A0A7U8C0Y9</accession>
<keyword evidence="5 10" id="KW-0997">Cell inner membrane</keyword>
<dbReference type="AlphaFoldDB" id="A0A7U8C0Y9"/>
<dbReference type="GO" id="GO:0031992">
    <property type="term" value="F:energy transducer activity"/>
    <property type="evidence" value="ECO:0007669"/>
    <property type="project" value="InterPro"/>
</dbReference>
<dbReference type="InterPro" id="IPR006260">
    <property type="entry name" value="TonB/TolA_C"/>
</dbReference>
<dbReference type="RefSeq" id="WP_007020062.1">
    <property type="nucleotide sequence ID" value="NZ_CH724125.1"/>
</dbReference>
<dbReference type="OrthoDB" id="1628901at2"/>
<evidence type="ECO:0000313" key="12">
    <source>
        <dbReference type="EMBL" id="EAR59508.1"/>
    </source>
</evidence>
<dbReference type="Proteomes" id="UP000002171">
    <property type="component" value="Unassembled WGS sequence"/>
</dbReference>
<keyword evidence="9" id="KW-0472">Membrane</keyword>
<comment type="similarity">
    <text evidence="2 10">Belongs to the TonB family.</text>
</comment>
<sequence>MLRLAIITPAGLLLALLLFYALAMVSGIGARVEPGRDLTPDLNFLMVRQESALELRKRELPPEPEDIVPQQQPKMPQLQQQVSAMVNSPMPTVNVPDIDVGVQVALSPSLNNLAVPVPELAFDANPTALTQVPPSYPQRALRRKLEGSVMVEFLVTEAGTVKPGSIKVVKSTPPGVFDKAVIRAIQRWRFKTRTVDGKPVPFKARQELEFKLEN</sequence>
<dbReference type="NCBIfam" id="TIGR01352">
    <property type="entry name" value="tonB_Cterm"/>
    <property type="match status" value="1"/>
</dbReference>
<dbReference type="EMBL" id="AAOW01000048">
    <property type="protein sequence ID" value="EAR59508.1"/>
    <property type="molecule type" value="Genomic_DNA"/>
</dbReference>
<evidence type="ECO:0000259" key="11">
    <source>
        <dbReference type="PROSITE" id="PS52015"/>
    </source>
</evidence>
<evidence type="ECO:0000256" key="3">
    <source>
        <dbReference type="ARBA" id="ARBA00022448"/>
    </source>
</evidence>
<keyword evidence="7 10" id="KW-0653">Protein transport</keyword>
<dbReference type="PRINTS" id="PR01374">
    <property type="entry name" value="TONBPROTEIN"/>
</dbReference>
<evidence type="ECO:0000256" key="6">
    <source>
        <dbReference type="ARBA" id="ARBA00022692"/>
    </source>
</evidence>
<dbReference type="InterPro" id="IPR003538">
    <property type="entry name" value="TonB"/>
</dbReference>
<evidence type="ECO:0000256" key="5">
    <source>
        <dbReference type="ARBA" id="ARBA00022519"/>
    </source>
</evidence>
<evidence type="ECO:0000256" key="10">
    <source>
        <dbReference type="RuleBase" id="RU362123"/>
    </source>
</evidence>
<dbReference type="InterPro" id="IPR051045">
    <property type="entry name" value="TonB-dependent_transducer"/>
</dbReference>
<evidence type="ECO:0000256" key="8">
    <source>
        <dbReference type="ARBA" id="ARBA00022989"/>
    </source>
</evidence>
<dbReference type="SUPFAM" id="SSF74653">
    <property type="entry name" value="TolA/TonB C-terminal domain"/>
    <property type="match status" value="1"/>
</dbReference>
<organism evidence="12 13">
    <name type="scientific">Neptuniibacter caesariensis</name>
    <dbReference type="NCBI Taxonomy" id="207954"/>
    <lineage>
        <taxon>Bacteria</taxon>
        <taxon>Pseudomonadati</taxon>
        <taxon>Pseudomonadota</taxon>
        <taxon>Gammaproteobacteria</taxon>
        <taxon>Oceanospirillales</taxon>
        <taxon>Oceanospirillaceae</taxon>
        <taxon>Neptuniibacter</taxon>
    </lineage>
</organism>
<dbReference type="GO" id="GO:0015031">
    <property type="term" value="P:protein transport"/>
    <property type="evidence" value="ECO:0007669"/>
    <property type="project" value="UniProtKB-UniRule"/>
</dbReference>
<feature type="domain" description="TonB C-terminal" evidence="11">
    <location>
        <begin position="121"/>
        <end position="214"/>
    </location>
</feature>
<dbReference type="Gene3D" id="3.30.1150.10">
    <property type="match status" value="1"/>
</dbReference>
<comment type="function">
    <text evidence="10">Interacts with outer membrane receptor proteins that carry out high-affinity binding and energy dependent uptake into the periplasmic space of specific substrates. It could act to transduce energy from the cytoplasmic membrane to specific energy-requiring processes in the outer membrane, resulting in the release into the periplasm of ligands bound by these outer membrane proteins.</text>
</comment>
<dbReference type="Pfam" id="PF03544">
    <property type="entry name" value="TonB_C"/>
    <property type="match status" value="1"/>
</dbReference>
<name>A0A7U8C0Y9_NEPCE</name>
<keyword evidence="13" id="KW-1185">Reference proteome</keyword>
<proteinExistence type="inferred from homology"/>
<keyword evidence="8" id="KW-1133">Transmembrane helix</keyword>
<dbReference type="GO" id="GO:0005886">
    <property type="term" value="C:plasma membrane"/>
    <property type="evidence" value="ECO:0007669"/>
    <property type="project" value="UniProtKB-SubCell"/>
</dbReference>
<dbReference type="PANTHER" id="PTHR33446">
    <property type="entry name" value="PROTEIN TONB-RELATED"/>
    <property type="match status" value="1"/>
</dbReference>
<dbReference type="InterPro" id="IPR037682">
    <property type="entry name" value="TonB_C"/>
</dbReference>